<feature type="domain" description="Fungal lipase-type" evidence="6">
    <location>
        <begin position="397"/>
        <end position="557"/>
    </location>
</feature>
<dbReference type="GO" id="GO:0008970">
    <property type="term" value="F:phospholipase A1 activity"/>
    <property type="evidence" value="ECO:0007669"/>
    <property type="project" value="UniProtKB-UniRule"/>
</dbReference>
<evidence type="ECO:0000313" key="8">
    <source>
        <dbReference type="Proteomes" id="UP000326396"/>
    </source>
</evidence>
<evidence type="ECO:0000256" key="1">
    <source>
        <dbReference type="ARBA" id="ARBA00010701"/>
    </source>
</evidence>
<comment type="caution">
    <text evidence="7">The sequence shown here is derived from an EMBL/GenBank/DDBJ whole genome shotgun (WGS) entry which is preliminary data.</text>
</comment>
<dbReference type="OrthoDB" id="438440at2759"/>
<reference evidence="7 8" key="1">
    <citation type="submission" date="2019-05" db="EMBL/GenBank/DDBJ databases">
        <title>Mikania micrantha, genome provides insights into the molecular mechanism of rapid growth.</title>
        <authorList>
            <person name="Liu B."/>
        </authorList>
    </citation>
    <scope>NUCLEOTIDE SEQUENCE [LARGE SCALE GENOMIC DNA]</scope>
    <source>
        <strain evidence="7">NLD-2019</strain>
        <tissue evidence="7">Leaf</tissue>
    </source>
</reference>
<comment type="similarity">
    <text evidence="1 5">Belongs to the AB hydrolase superfamily. Lipase family.</text>
</comment>
<evidence type="ECO:0000256" key="4">
    <source>
        <dbReference type="ARBA" id="ARBA00023098"/>
    </source>
</evidence>
<dbReference type="InterPro" id="IPR002921">
    <property type="entry name" value="Fungal_lipase-type"/>
</dbReference>
<organism evidence="7 8">
    <name type="scientific">Mikania micrantha</name>
    <name type="common">bitter vine</name>
    <dbReference type="NCBI Taxonomy" id="192012"/>
    <lineage>
        <taxon>Eukaryota</taxon>
        <taxon>Viridiplantae</taxon>
        <taxon>Streptophyta</taxon>
        <taxon>Embryophyta</taxon>
        <taxon>Tracheophyta</taxon>
        <taxon>Spermatophyta</taxon>
        <taxon>Magnoliopsida</taxon>
        <taxon>eudicotyledons</taxon>
        <taxon>Gunneridae</taxon>
        <taxon>Pentapetalae</taxon>
        <taxon>asterids</taxon>
        <taxon>campanulids</taxon>
        <taxon>Asterales</taxon>
        <taxon>Asteraceae</taxon>
        <taxon>Asteroideae</taxon>
        <taxon>Heliantheae alliance</taxon>
        <taxon>Eupatorieae</taxon>
        <taxon>Mikania</taxon>
    </lineage>
</organism>
<evidence type="ECO:0000256" key="2">
    <source>
        <dbReference type="ARBA" id="ARBA00022801"/>
    </source>
</evidence>
<dbReference type="Pfam" id="PF01764">
    <property type="entry name" value="Lipase_3"/>
    <property type="match status" value="1"/>
</dbReference>
<evidence type="ECO:0000259" key="6">
    <source>
        <dbReference type="Pfam" id="PF01764"/>
    </source>
</evidence>
<dbReference type="Gene3D" id="3.40.50.1820">
    <property type="entry name" value="alpha/beta hydrolase"/>
    <property type="match status" value="1"/>
</dbReference>
<comment type="function">
    <text evidence="5">Acylhydrolase that catalyzes the hydrolysis of phospholipids at the sn-1 position.</text>
</comment>
<name>A0A5N6MCJ1_9ASTR</name>
<keyword evidence="4 5" id="KW-0443">Lipid metabolism</keyword>
<dbReference type="SUPFAM" id="SSF53474">
    <property type="entry name" value="alpha/beta-Hydrolases"/>
    <property type="match status" value="1"/>
</dbReference>
<keyword evidence="3 5" id="KW-0442">Lipid degradation</keyword>
<dbReference type="EC" id="3.1.1.-" evidence="5"/>
<dbReference type="GO" id="GO:0005737">
    <property type="term" value="C:cytoplasm"/>
    <property type="evidence" value="ECO:0007669"/>
    <property type="project" value="UniProtKB-ARBA"/>
</dbReference>
<evidence type="ECO:0000256" key="5">
    <source>
        <dbReference type="RuleBase" id="RU367093"/>
    </source>
</evidence>
<dbReference type="CDD" id="cd00519">
    <property type="entry name" value="Lipase_3"/>
    <property type="match status" value="1"/>
</dbReference>
<evidence type="ECO:0000313" key="7">
    <source>
        <dbReference type="EMBL" id="KAD3337881.1"/>
    </source>
</evidence>
<gene>
    <name evidence="7" type="ORF">E3N88_33402</name>
</gene>
<evidence type="ECO:0000256" key="3">
    <source>
        <dbReference type="ARBA" id="ARBA00022963"/>
    </source>
</evidence>
<dbReference type="Proteomes" id="UP000326396">
    <property type="component" value="Linkage Group LG6"/>
</dbReference>
<protein>
    <recommendedName>
        <fullName evidence="5">Phospholipase A1</fullName>
        <ecNumber evidence="5">3.1.1.-</ecNumber>
    </recommendedName>
</protein>
<dbReference type="FunFam" id="3.40.50.1820:FF:000065">
    <property type="entry name" value="Phospholipase A1-II 3"/>
    <property type="match status" value="1"/>
</dbReference>
<keyword evidence="8" id="KW-1185">Reference proteome</keyword>
<dbReference type="AlphaFoldDB" id="A0A5N6MCJ1"/>
<dbReference type="InterPro" id="IPR029058">
    <property type="entry name" value="AB_hydrolase_fold"/>
</dbReference>
<proteinExistence type="inferred from homology"/>
<dbReference type="EMBL" id="SZYD01000016">
    <property type="protein sequence ID" value="KAD3337881.1"/>
    <property type="molecule type" value="Genomic_DNA"/>
</dbReference>
<dbReference type="GO" id="GO:0016042">
    <property type="term" value="P:lipid catabolic process"/>
    <property type="evidence" value="ECO:0007669"/>
    <property type="project" value="UniProtKB-UniRule"/>
</dbReference>
<dbReference type="InterPro" id="IPR033556">
    <property type="entry name" value="PLA"/>
</dbReference>
<accession>A0A5N6MCJ1</accession>
<dbReference type="PANTHER" id="PTHR31828:SF1">
    <property type="entry name" value="PHOSPHOLIPASE A1-IIGAMMA"/>
    <property type="match status" value="1"/>
</dbReference>
<sequence length="662" mass="74046">MGKSSEILPDLTTAGCLLAAGGDGGGGRALKQLVRLLFVRFKLQEIASCTQMYRVRAHCKAIGASAVLRDQAKRELSQALDENHQLRIKNIYGIERELTGNLHQSGVFMSALIAAWRCPLLWDHRDASTDFNFGLLDFQRKKKKKMVGEFWGKMVEKRSLAEAMQVKKNRGLLDKMLVCSGLIGEDERRRGVVTANRGSGEISFSVHLVDIEYLTLINLDRLTVIVYQKANAIPMVHMQKFVGLVKKKQSKNNSDDNVHKGMENIAKQWKTLSGETNWKGLLDPPGPDLRSYIIHYGEMAQAAYDAFNSVKVSKYAGTSRYARNDLLARVGASQGRPLNKYQVTKYIYAASSISVPDAFIVKSLSREAWSKESNWIGFVAVATDDGKLVLGRRDILVAWRGTIRTLEWVNDLDFTLVSGQKIFGESSDDDPKIHQGWYSIYTTDDPRSPYNKTSARDQVLTEVKRLVEQYKNEEVSLTITGHSLGSAIATLNAIDIVLNGVNKPKGMENKESIVTTFVFASPRVGDSSFKKVFNSHKDLHALRVRNALDVVPNYPIIGYSDVGVELVIDTTKSDYLKSPGSLSSWHSLEAYMHGVAGTQGSKGGFKLEINRDVSLVNKHLDCLKDEYGIPASWWCEKNNSMVQQEDGSWMLKDHEDNDFIIY</sequence>
<keyword evidence="2 5" id="KW-0378">Hydrolase</keyword>
<dbReference type="PANTHER" id="PTHR31828">
    <property type="entry name" value="PHOSPHOLIPASE A1-IIGAMMA"/>
    <property type="match status" value="1"/>
</dbReference>